<name>A0A3N0E0M0_9ACTN</name>
<dbReference type="EMBL" id="RJSG01000001">
    <property type="protein sequence ID" value="RNL81397.1"/>
    <property type="molecule type" value="Genomic_DNA"/>
</dbReference>
<keyword evidence="9" id="KW-0548">Nucleotidyltransferase</keyword>
<evidence type="ECO:0000256" key="4">
    <source>
        <dbReference type="ARBA" id="ARBA00022741"/>
    </source>
</evidence>
<keyword evidence="10" id="KW-1185">Reference proteome</keyword>
<organism evidence="9 10">
    <name type="scientific">Nocardioides marmorisolisilvae</name>
    <dbReference type="NCBI Taxonomy" id="1542737"/>
    <lineage>
        <taxon>Bacteria</taxon>
        <taxon>Bacillati</taxon>
        <taxon>Actinomycetota</taxon>
        <taxon>Actinomycetes</taxon>
        <taxon>Propionibacteriales</taxon>
        <taxon>Nocardioidaceae</taxon>
        <taxon>Nocardioides</taxon>
    </lineage>
</organism>
<dbReference type="GO" id="GO:0005525">
    <property type="term" value="F:GTP binding"/>
    <property type="evidence" value="ECO:0007669"/>
    <property type="project" value="UniProtKB-KW"/>
</dbReference>
<dbReference type="Gene3D" id="3.90.550.10">
    <property type="entry name" value="Spore Coat Polysaccharide Biosynthesis Protein SpsA, Chain A"/>
    <property type="match status" value="1"/>
</dbReference>
<dbReference type="PANTHER" id="PTHR19136:SF81">
    <property type="entry name" value="MOLYBDENUM COFACTOR GUANYLYLTRANSFERASE"/>
    <property type="match status" value="1"/>
</dbReference>
<dbReference type="GO" id="GO:0016779">
    <property type="term" value="F:nucleotidyltransferase activity"/>
    <property type="evidence" value="ECO:0007669"/>
    <property type="project" value="UniProtKB-KW"/>
</dbReference>
<keyword evidence="7" id="KW-0501">Molybdenum cofactor biosynthesis</keyword>
<dbReference type="GO" id="GO:0006777">
    <property type="term" value="P:Mo-molybdopterin cofactor biosynthetic process"/>
    <property type="evidence" value="ECO:0007669"/>
    <property type="project" value="UniProtKB-KW"/>
</dbReference>
<feature type="domain" description="MobA-like NTP transferase" evidence="8">
    <location>
        <begin position="8"/>
        <end position="159"/>
    </location>
</feature>
<evidence type="ECO:0000256" key="2">
    <source>
        <dbReference type="ARBA" id="ARBA00022679"/>
    </source>
</evidence>
<keyword evidence="2 9" id="KW-0808">Transferase</keyword>
<dbReference type="AlphaFoldDB" id="A0A3N0E0M0"/>
<evidence type="ECO:0000313" key="10">
    <source>
        <dbReference type="Proteomes" id="UP000277094"/>
    </source>
</evidence>
<dbReference type="InterPro" id="IPR029044">
    <property type="entry name" value="Nucleotide-diphossugar_trans"/>
</dbReference>
<keyword evidence="6" id="KW-0342">GTP-binding</keyword>
<evidence type="ECO:0000259" key="8">
    <source>
        <dbReference type="Pfam" id="PF12804"/>
    </source>
</evidence>
<evidence type="ECO:0000256" key="1">
    <source>
        <dbReference type="ARBA" id="ARBA00022490"/>
    </source>
</evidence>
<evidence type="ECO:0000256" key="5">
    <source>
        <dbReference type="ARBA" id="ARBA00022842"/>
    </source>
</evidence>
<dbReference type="Pfam" id="PF12804">
    <property type="entry name" value="NTP_transf_3"/>
    <property type="match status" value="1"/>
</dbReference>
<keyword evidence="1" id="KW-0963">Cytoplasm</keyword>
<reference evidence="9 10" key="1">
    <citation type="submission" date="2018-11" db="EMBL/GenBank/DDBJ databases">
        <authorList>
            <person name="Li F."/>
        </authorList>
    </citation>
    <scope>NUCLEOTIDE SEQUENCE [LARGE SCALE GENOMIC DNA]</scope>
    <source>
        <strain evidence="9 10">KIS18-7</strain>
    </source>
</reference>
<keyword evidence="5" id="KW-0460">Magnesium</keyword>
<dbReference type="OrthoDB" id="4408226at2"/>
<comment type="caution">
    <text evidence="9">The sequence shown here is derived from an EMBL/GenBank/DDBJ whole genome shotgun (WGS) entry which is preliminary data.</text>
</comment>
<evidence type="ECO:0000256" key="7">
    <source>
        <dbReference type="ARBA" id="ARBA00023150"/>
    </source>
</evidence>
<dbReference type="Proteomes" id="UP000277094">
    <property type="component" value="Unassembled WGS sequence"/>
</dbReference>
<dbReference type="PANTHER" id="PTHR19136">
    <property type="entry name" value="MOLYBDENUM COFACTOR GUANYLYLTRANSFERASE"/>
    <property type="match status" value="1"/>
</dbReference>
<dbReference type="RefSeq" id="WP_123232601.1">
    <property type="nucleotide sequence ID" value="NZ_RJSG01000001.1"/>
</dbReference>
<dbReference type="InterPro" id="IPR013482">
    <property type="entry name" value="Molybde_CF_guanTrfase"/>
</dbReference>
<gene>
    <name evidence="9" type="ORF">EFL95_03430</name>
</gene>
<dbReference type="InterPro" id="IPR025877">
    <property type="entry name" value="MobA-like_NTP_Trfase"/>
</dbReference>
<sequence>METHRTGAVVLTGGSSVRLGGADKASIELGGLTLLEHALGAMLDIDEVVVVGDPVPTTRPVTFTREDPRGGGPAAGLLAGLRAFARRPDLLVVLAVDMPLVTSSTVRRLTEASSGDGAVLVDQDGKVQFLCAAYRPDALDRVRPSYEDEHGLSMRDLVRGLELVEVAAFGPETRDVDTWDDLLALRETFGD</sequence>
<protein>
    <submittedName>
        <fullName evidence="9">Molybdenum cofactor guanylyltransferase</fullName>
    </submittedName>
</protein>
<dbReference type="CDD" id="cd02503">
    <property type="entry name" value="MobA"/>
    <property type="match status" value="1"/>
</dbReference>
<keyword evidence="4" id="KW-0547">Nucleotide-binding</keyword>
<accession>A0A3N0E0M0</accession>
<evidence type="ECO:0000256" key="6">
    <source>
        <dbReference type="ARBA" id="ARBA00023134"/>
    </source>
</evidence>
<proteinExistence type="predicted"/>
<keyword evidence="3" id="KW-0479">Metal-binding</keyword>
<evidence type="ECO:0000313" key="9">
    <source>
        <dbReference type="EMBL" id="RNL81397.1"/>
    </source>
</evidence>
<dbReference type="GO" id="GO:0046872">
    <property type="term" value="F:metal ion binding"/>
    <property type="evidence" value="ECO:0007669"/>
    <property type="project" value="UniProtKB-KW"/>
</dbReference>
<dbReference type="SUPFAM" id="SSF53448">
    <property type="entry name" value="Nucleotide-diphospho-sugar transferases"/>
    <property type="match status" value="1"/>
</dbReference>
<evidence type="ECO:0000256" key="3">
    <source>
        <dbReference type="ARBA" id="ARBA00022723"/>
    </source>
</evidence>